<organism evidence="3 4">
    <name type="scientific">Lithohypha guttulata</name>
    <dbReference type="NCBI Taxonomy" id="1690604"/>
    <lineage>
        <taxon>Eukaryota</taxon>
        <taxon>Fungi</taxon>
        <taxon>Dikarya</taxon>
        <taxon>Ascomycota</taxon>
        <taxon>Pezizomycotina</taxon>
        <taxon>Eurotiomycetes</taxon>
        <taxon>Chaetothyriomycetidae</taxon>
        <taxon>Chaetothyriales</taxon>
        <taxon>Trichomeriaceae</taxon>
        <taxon>Lithohypha</taxon>
    </lineage>
</organism>
<dbReference type="GO" id="GO:0000444">
    <property type="term" value="C:MIS12/MIND type complex"/>
    <property type="evidence" value="ECO:0007669"/>
    <property type="project" value="InterPro"/>
</dbReference>
<dbReference type="GO" id="GO:0051301">
    <property type="term" value="P:cell division"/>
    <property type="evidence" value="ECO:0007669"/>
    <property type="project" value="InterPro"/>
</dbReference>
<sequence>MSSVQSGSRRHSARLQQKENVDHGSNGAIATRKPPGTKKRKGAFEEEDEGFVFTRAKNKKARNSEAVHTESVKTLPTASKTPSRLETADDGRKQEKEAPTALDETDQPPKQRRKRKMSFSTPARKDQQPATRSKRLFTEAEEIVNDLVVEAPPQPQRPITRKEEIQKLKSPAPEQGNLREQPSKSEVHTNQKEPLQQEQPKEDLENPSVDHEESHSSTKINLPFADTPVISRNKAMREGKAGKNERRSSLGLRGRRASSLIDSGSSNALPHAEVNVQDFYKHIGSDLLEPRRMRQLLTWCATRNMHPKPQGTTFEEASARSAARVIEEELLKDLADKSEMSDWFNREDTGASVVPLPERPHPKNLENATKIVEVEEQLRRLRAEKEALEALLRPPSIAKPHIVNREAHSQKDSELLSENDTKALELLNPGSSLSNEISSRVNQVVSALGPAIDTFADGVHKINLYRITADNLASEVLSTCAEKIAQREKVGKMKALGTDEVPSPRRDLSSVLRGLSKAGR</sequence>
<feature type="region of interest" description="Disordered" evidence="2">
    <location>
        <begin position="1"/>
        <end position="256"/>
    </location>
</feature>
<feature type="compositionally biased region" description="Basic and acidic residues" evidence="2">
    <location>
        <begin position="181"/>
        <end position="191"/>
    </location>
</feature>
<evidence type="ECO:0000256" key="2">
    <source>
        <dbReference type="SAM" id="MobiDB-lite"/>
    </source>
</evidence>
<feature type="compositionally biased region" description="Basic and acidic residues" evidence="2">
    <location>
        <begin position="235"/>
        <end position="248"/>
    </location>
</feature>
<dbReference type="InterPro" id="IPR013218">
    <property type="entry name" value="Dsn1/Mis13"/>
</dbReference>
<accession>A0AAN7T4P8</accession>
<feature type="compositionally biased region" description="Basic and acidic residues" evidence="2">
    <location>
        <begin position="62"/>
        <end position="71"/>
    </location>
</feature>
<proteinExistence type="predicted"/>
<dbReference type="PANTHER" id="PTHR14778:SF2">
    <property type="entry name" value="KINETOCHORE-ASSOCIATED PROTEIN DSN1 HOMOLOG"/>
    <property type="match status" value="1"/>
</dbReference>
<comment type="caution">
    <text evidence="3">The sequence shown here is derived from an EMBL/GenBank/DDBJ whole genome shotgun (WGS) entry which is preliminary data.</text>
</comment>
<protein>
    <submittedName>
        <fullName evidence="3">Uncharacterized protein</fullName>
    </submittedName>
</protein>
<evidence type="ECO:0000313" key="4">
    <source>
        <dbReference type="Proteomes" id="UP001309876"/>
    </source>
</evidence>
<evidence type="ECO:0000256" key="1">
    <source>
        <dbReference type="SAM" id="Coils"/>
    </source>
</evidence>
<name>A0AAN7T4P8_9EURO</name>
<keyword evidence="1" id="KW-0175">Coiled coil</keyword>
<dbReference type="AlphaFoldDB" id="A0AAN7T4P8"/>
<gene>
    <name evidence="3" type="ORF">LTR05_000560</name>
</gene>
<dbReference type="Proteomes" id="UP001309876">
    <property type="component" value="Unassembled WGS sequence"/>
</dbReference>
<evidence type="ECO:0000313" key="3">
    <source>
        <dbReference type="EMBL" id="KAK5090388.1"/>
    </source>
</evidence>
<dbReference type="EMBL" id="JAVRRJ010000001">
    <property type="protein sequence ID" value="KAK5090388.1"/>
    <property type="molecule type" value="Genomic_DNA"/>
</dbReference>
<keyword evidence="4" id="KW-1185">Reference proteome</keyword>
<dbReference type="PANTHER" id="PTHR14778">
    <property type="entry name" value="KINETOCHORE-ASSOCIATED PROTEIN DSN1 HOMOLOG"/>
    <property type="match status" value="1"/>
</dbReference>
<feature type="compositionally biased region" description="Polar residues" evidence="2">
    <location>
        <begin position="72"/>
        <end position="84"/>
    </location>
</feature>
<feature type="compositionally biased region" description="Basic and acidic residues" evidence="2">
    <location>
        <begin position="199"/>
        <end position="216"/>
    </location>
</feature>
<dbReference type="GO" id="GO:0007059">
    <property type="term" value="P:chromosome segregation"/>
    <property type="evidence" value="ECO:0007669"/>
    <property type="project" value="InterPro"/>
</dbReference>
<feature type="compositionally biased region" description="Basic and acidic residues" evidence="2">
    <location>
        <begin position="86"/>
        <end position="98"/>
    </location>
</feature>
<feature type="region of interest" description="Disordered" evidence="2">
    <location>
        <begin position="493"/>
        <end position="520"/>
    </location>
</feature>
<feature type="coiled-coil region" evidence="1">
    <location>
        <begin position="364"/>
        <end position="391"/>
    </location>
</feature>
<dbReference type="Pfam" id="PF08202">
    <property type="entry name" value="MIS13"/>
    <property type="match status" value="1"/>
</dbReference>
<reference evidence="3 4" key="1">
    <citation type="submission" date="2023-08" db="EMBL/GenBank/DDBJ databases">
        <title>Black Yeasts Isolated from many extreme environments.</title>
        <authorList>
            <person name="Coleine C."/>
            <person name="Stajich J.E."/>
            <person name="Selbmann L."/>
        </authorList>
    </citation>
    <scope>NUCLEOTIDE SEQUENCE [LARGE SCALE GENOMIC DNA]</scope>
    <source>
        <strain evidence="3 4">CCFEE 5910</strain>
    </source>
</reference>